<dbReference type="KEGG" id="bacg:D2962_05565"/>
<evidence type="ECO:0000313" key="3">
    <source>
        <dbReference type="Proteomes" id="UP000280960"/>
    </source>
</evidence>
<evidence type="ECO:0000313" key="2">
    <source>
        <dbReference type="EMBL" id="AYO30151.1"/>
    </source>
</evidence>
<organism evidence="2 3">
    <name type="scientific">Biomaibacter acetigenes</name>
    <dbReference type="NCBI Taxonomy" id="2316383"/>
    <lineage>
        <taxon>Bacteria</taxon>
        <taxon>Bacillati</taxon>
        <taxon>Bacillota</taxon>
        <taxon>Clostridia</taxon>
        <taxon>Thermosediminibacterales</taxon>
        <taxon>Tepidanaerobacteraceae</taxon>
        <taxon>Biomaibacter</taxon>
    </lineage>
</organism>
<keyword evidence="1" id="KW-0812">Transmembrane</keyword>
<dbReference type="EMBL" id="CP033169">
    <property type="protein sequence ID" value="AYO30151.1"/>
    <property type="molecule type" value="Genomic_DNA"/>
</dbReference>
<name>A0A3G2R466_9FIRM</name>
<dbReference type="Proteomes" id="UP000280960">
    <property type="component" value="Chromosome"/>
</dbReference>
<keyword evidence="1" id="KW-0472">Membrane</keyword>
<proteinExistence type="predicted"/>
<keyword evidence="1" id="KW-1133">Transmembrane helix</keyword>
<keyword evidence="3" id="KW-1185">Reference proteome</keyword>
<accession>A0A3G2R466</accession>
<evidence type="ECO:0000256" key="1">
    <source>
        <dbReference type="SAM" id="Phobius"/>
    </source>
</evidence>
<dbReference type="AlphaFoldDB" id="A0A3G2R466"/>
<gene>
    <name evidence="2" type="ORF">D2962_05565</name>
</gene>
<sequence length="27" mass="2948">MIVSSMFTVSLISLIIVLIKAINKGKK</sequence>
<protein>
    <recommendedName>
        <fullName evidence="4">Holin-like toxin</fullName>
    </recommendedName>
</protein>
<feature type="transmembrane region" description="Helical" evidence="1">
    <location>
        <begin position="6"/>
        <end position="23"/>
    </location>
</feature>
<reference evidence="2 3" key="1">
    <citation type="submission" date="2018-10" db="EMBL/GenBank/DDBJ databases">
        <authorList>
            <person name="Zhang X."/>
        </authorList>
    </citation>
    <scope>NUCLEOTIDE SEQUENCE [LARGE SCALE GENOMIC DNA]</scope>
    <source>
        <strain evidence="2 3">SK-G1</strain>
    </source>
</reference>
<evidence type="ECO:0008006" key="4">
    <source>
        <dbReference type="Google" id="ProtNLM"/>
    </source>
</evidence>